<protein>
    <submittedName>
        <fullName evidence="2">Uncharacterized protein</fullName>
    </submittedName>
</protein>
<evidence type="ECO:0000256" key="1">
    <source>
        <dbReference type="SAM" id="MobiDB-lite"/>
    </source>
</evidence>
<feature type="compositionally biased region" description="Acidic residues" evidence="1">
    <location>
        <begin position="19"/>
        <end position="28"/>
    </location>
</feature>
<evidence type="ECO:0000313" key="3">
    <source>
        <dbReference type="Proteomes" id="UP001217838"/>
    </source>
</evidence>
<dbReference type="EMBL" id="JAQNDN010000001">
    <property type="protein sequence ID" value="MDC0667175.1"/>
    <property type="molecule type" value="Genomic_DNA"/>
</dbReference>
<name>A0ABT5AZB7_9BACT</name>
<proteinExistence type="predicted"/>
<gene>
    <name evidence="2" type="ORF">POL58_05475</name>
</gene>
<accession>A0ABT5AZB7</accession>
<dbReference type="Proteomes" id="UP001217838">
    <property type="component" value="Unassembled WGS sequence"/>
</dbReference>
<dbReference type="RefSeq" id="WP_271995115.1">
    <property type="nucleotide sequence ID" value="NZ_JAQNDN010000001.1"/>
</dbReference>
<sequence length="217" mass="23670">MLAKSTVTRASGWPRADDVDGALVDDEPGEARAPFAPRDRHQRASVVGAGEGSAHTFLAGGCRRQLTARRPPQQHRPMSYFDEIGVSMEESTVTETLEIGPMRSEKQFAVRKLQLPEVPAVQASFSREGITKKIFKLFKKELQVGDVTFDDIVYVSTDTPEQTAALLTSPDVRALILHAVDGGGAIEIDGKQGVLKIPSDQALDDLTAFRFVQKLLP</sequence>
<organism evidence="2 3">
    <name type="scientific">Nannocystis radixulma</name>
    <dbReference type="NCBI Taxonomy" id="2995305"/>
    <lineage>
        <taxon>Bacteria</taxon>
        <taxon>Pseudomonadati</taxon>
        <taxon>Myxococcota</taxon>
        <taxon>Polyangia</taxon>
        <taxon>Nannocystales</taxon>
        <taxon>Nannocystaceae</taxon>
        <taxon>Nannocystis</taxon>
    </lineage>
</organism>
<reference evidence="2 3" key="1">
    <citation type="submission" date="2022-11" db="EMBL/GenBank/DDBJ databases">
        <title>Minimal conservation of predation-associated metabolite biosynthetic gene clusters underscores biosynthetic potential of Myxococcota including descriptions for ten novel species: Archangium lansinium sp. nov., Myxococcus landrumus sp. nov., Nannocystis bai.</title>
        <authorList>
            <person name="Ahearne A."/>
            <person name="Stevens C."/>
            <person name="Dowd S."/>
        </authorList>
    </citation>
    <scope>NUCLEOTIDE SEQUENCE [LARGE SCALE GENOMIC DNA]</scope>
    <source>
        <strain evidence="2 3">NCELM</strain>
    </source>
</reference>
<feature type="region of interest" description="Disordered" evidence="1">
    <location>
        <begin position="1"/>
        <end position="49"/>
    </location>
</feature>
<comment type="caution">
    <text evidence="2">The sequence shown here is derived from an EMBL/GenBank/DDBJ whole genome shotgun (WGS) entry which is preliminary data.</text>
</comment>
<evidence type="ECO:0000313" key="2">
    <source>
        <dbReference type="EMBL" id="MDC0667175.1"/>
    </source>
</evidence>
<keyword evidence="3" id="KW-1185">Reference proteome</keyword>